<evidence type="ECO:0000256" key="2">
    <source>
        <dbReference type="ARBA" id="ARBA00023136"/>
    </source>
</evidence>
<evidence type="ECO:0000256" key="1">
    <source>
        <dbReference type="ARBA" id="ARBA00004442"/>
    </source>
</evidence>
<feature type="non-terminal residue" evidence="4">
    <location>
        <position position="1"/>
    </location>
</feature>
<dbReference type="AlphaFoldDB" id="A0A0F8XSI4"/>
<name>A0A0F8XSI4_9ZZZZ</name>
<gene>
    <name evidence="4" type="ORF">LCGC14_2909420</name>
</gene>
<dbReference type="EMBL" id="LAZR01057530">
    <property type="protein sequence ID" value="KKK71888.1"/>
    <property type="molecule type" value="Genomic_DNA"/>
</dbReference>
<reference evidence="4" key="1">
    <citation type="journal article" date="2015" name="Nature">
        <title>Complex archaea that bridge the gap between prokaryotes and eukaryotes.</title>
        <authorList>
            <person name="Spang A."/>
            <person name="Saw J.H."/>
            <person name="Jorgensen S.L."/>
            <person name="Zaremba-Niedzwiedzka K."/>
            <person name="Martijn J."/>
            <person name="Lind A.E."/>
            <person name="van Eijk R."/>
            <person name="Schleper C."/>
            <person name="Guy L."/>
            <person name="Ettema T.J."/>
        </authorList>
    </citation>
    <scope>NUCLEOTIDE SEQUENCE</scope>
</reference>
<sequence length="152" mass="17399">FEVVYQQAFDFLPAPFDGLGTSVNFTYAPSDSANVDVYGESLPIQDNSEKSANAVLWYEKGPLQLRLAANYRSDRLDSLSSPMGEGVMPFWTDSTLYFDMYAGYEFAEDMSIYTSVSNLTEEKEDIYAQWSDHVITQNIFERRITFGIRTRF</sequence>
<dbReference type="GO" id="GO:0009279">
    <property type="term" value="C:cell outer membrane"/>
    <property type="evidence" value="ECO:0007669"/>
    <property type="project" value="UniProtKB-SubCell"/>
</dbReference>
<dbReference type="InterPro" id="IPR036942">
    <property type="entry name" value="Beta-barrel_TonB_sf"/>
</dbReference>
<proteinExistence type="predicted"/>
<dbReference type="Gene3D" id="2.40.170.20">
    <property type="entry name" value="TonB-dependent receptor, beta-barrel domain"/>
    <property type="match status" value="1"/>
</dbReference>
<keyword evidence="3" id="KW-0998">Cell outer membrane</keyword>
<evidence type="ECO:0000256" key="3">
    <source>
        <dbReference type="ARBA" id="ARBA00023237"/>
    </source>
</evidence>
<protein>
    <submittedName>
        <fullName evidence="4">Uncharacterized protein</fullName>
    </submittedName>
</protein>
<dbReference type="PANTHER" id="PTHR40980:SF3">
    <property type="entry name" value="TONB-DEPENDENT RECEPTOR-LIKE BETA-BARREL DOMAIN-CONTAINING PROTEIN"/>
    <property type="match status" value="1"/>
</dbReference>
<accession>A0A0F8XSI4</accession>
<dbReference type="SUPFAM" id="SSF56935">
    <property type="entry name" value="Porins"/>
    <property type="match status" value="1"/>
</dbReference>
<comment type="caution">
    <text evidence="4">The sequence shown here is derived from an EMBL/GenBank/DDBJ whole genome shotgun (WGS) entry which is preliminary data.</text>
</comment>
<organism evidence="4">
    <name type="scientific">marine sediment metagenome</name>
    <dbReference type="NCBI Taxonomy" id="412755"/>
    <lineage>
        <taxon>unclassified sequences</taxon>
        <taxon>metagenomes</taxon>
        <taxon>ecological metagenomes</taxon>
    </lineage>
</organism>
<evidence type="ECO:0000313" key="4">
    <source>
        <dbReference type="EMBL" id="KKK71888.1"/>
    </source>
</evidence>
<comment type="subcellular location">
    <subcellularLocation>
        <location evidence="1">Cell outer membrane</location>
    </subcellularLocation>
</comment>
<dbReference type="PANTHER" id="PTHR40980">
    <property type="entry name" value="PLUG DOMAIN-CONTAINING PROTEIN"/>
    <property type="match status" value="1"/>
</dbReference>
<keyword evidence="2" id="KW-0472">Membrane</keyword>